<dbReference type="AlphaFoldDB" id="A0A060X4P0"/>
<evidence type="ECO:0000313" key="1">
    <source>
        <dbReference type="EMBL" id="CDQ72269.1"/>
    </source>
</evidence>
<evidence type="ECO:0000313" key="2">
    <source>
        <dbReference type="Proteomes" id="UP000193380"/>
    </source>
</evidence>
<sequence length="130" mass="14569">MGRGSGCPVIPWLFAQCLRPHVTCCGSILCHRTPMTIRVLSRCWLSNPKVNPVTTPQYQTHRQVRTQPIDSLPQHWNAMSANTSCHSCLIQPGSPEHNEILNLFRATCAKIVLKVPVVPKDRSIIVIHVK</sequence>
<protein>
    <submittedName>
        <fullName evidence="1">Uncharacterized protein</fullName>
    </submittedName>
</protein>
<dbReference type="Proteomes" id="UP000193380">
    <property type="component" value="Chromosome 4"/>
</dbReference>
<gene>
    <name evidence="1" type="ORF">GSONMT00046051001</name>
</gene>
<proteinExistence type="predicted"/>
<dbReference type="EMBL" id="FR904822">
    <property type="protein sequence ID" value="CDQ72269.1"/>
    <property type="molecule type" value="Genomic_DNA"/>
</dbReference>
<organism evidence="1 2">
    <name type="scientific">Oncorhynchus mykiss</name>
    <name type="common">Rainbow trout</name>
    <name type="synonym">Salmo gairdneri</name>
    <dbReference type="NCBI Taxonomy" id="8022"/>
    <lineage>
        <taxon>Eukaryota</taxon>
        <taxon>Metazoa</taxon>
        <taxon>Chordata</taxon>
        <taxon>Craniata</taxon>
        <taxon>Vertebrata</taxon>
        <taxon>Euteleostomi</taxon>
        <taxon>Actinopterygii</taxon>
        <taxon>Neopterygii</taxon>
        <taxon>Teleostei</taxon>
        <taxon>Protacanthopterygii</taxon>
        <taxon>Salmoniformes</taxon>
        <taxon>Salmonidae</taxon>
        <taxon>Salmoninae</taxon>
        <taxon>Oncorhynchus</taxon>
    </lineage>
</organism>
<name>A0A060X4P0_ONCMY</name>
<reference evidence="1 2" key="1">
    <citation type="journal article" date="2014" name="Nat. Commun.">
        <title>The rainbow trout genome provides novel insights into evolution after whole-genome duplication in vertebrates.</title>
        <authorList>
            <person name="Berthelot C."/>
            <person name="Brunet F."/>
            <person name="Chalopin D."/>
            <person name="Juanchich A."/>
            <person name="Bernard M."/>
            <person name="Noel B."/>
            <person name="Bento P."/>
            <person name="Da Silva C."/>
            <person name="Labadie K."/>
            <person name="Alberti A."/>
            <person name="Aury J.M."/>
            <person name="Louis A."/>
            <person name="Dehais P."/>
            <person name="Bardou P."/>
            <person name="Montfort J."/>
            <person name="Klopp C."/>
            <person name="Cabau C."/>
            <person name="Gaspin C."/>
            <person name="Thorgaard G.H."/>
            <person name="Boussaha M."/>
            <person name="Quillet E."/>
            <person name="Guyomard R."/>
            <person name="Galiana D."/>
            <person name="Bobe J."/>
            <person name="Volff J.N."/>
            <person name="Genet C."/>
            <person name="Wincker P."/>
            <person name="Jaillon O."/>
            <person name="Roest Crollius H."/>
            <person name="Guiguen Y."/>
        </authorList>
    </citation>
    <scope>NUCLEOTIDE SEQUENCE [LARGE SCALE GENOMIC DNA]</scope>
</reference>
<dbReference type="PaxDb" id="8022-A0A060X4P0"/>
<accession>A0A060X4P0</accession>